<organism evidence="11">
    <name type="scientific">Ditylum brightwellii</name>
    <dbReference type="NCBI Taxonomy" id="49249"/>
    <lineage>
        <taxon>Eukaryota</taxon>
        <taxon>Sar</taxon>
        <taxon>Stramenopiles</taxon>
        <taxon>Ochrophyta</taxon>
        <taxon>Bacillariophyta</taxon>
        <taxon>Mediophyceae</taxon>
        <taxon>Lithodesmiophycidae</taxon>
        <taxon>Lithodesmiales</taxon>
        <taxon>Lithodesmiaceae</taxon>
        <taxon>Ditylum</taxon>
    </lineage>
</organism>
<dbReference type="InterPro" id="IPR036869">
    <property type="entry name" value="J_dom_sf"/>
</dbReference>
<evidence type="ECO:0000256" key="7">
    <source>
        <dbReference type="ARBA" id="ARBA00023128"/>
    </source>
</evidence>
<keyword evidence="10" id="KW-0732">Signal</keyword>
<reference evidence="11" key="1">
    <citation type="submission" date="2021-01" db="EMBL/GenBank/DDBJ databases">
        <authorList>
            <person name="Corre E."/>
            <person name="Pelletier E."/>
            <person name="Niang G."/>
            <person name="Scheremetjew M."/>
            <person name="Finn R."/>
            <person name="Kale V."/>
            <person name="Holt S."/>
            <person name="Cochrane G."/>
            <person name="Meng A."/>
            <person name="Brown T."/>
            <person name="Cohen L."/>
        </authorList>
    </citation>
    <scope>NUCLEOTIDE SEQUENCE</scope>
    <source>
        <strain evidence="11">GSO104</strain>
    </source>
</reference>
<evidence type="ECO:0008006" key="12">
    <source>
        <dbReference type="Google" id="ProtNLM"/>
    </source>
</evidence>
<dbReference type="PANTHER" id="PTHR12388:SF0">
    <property type="entry name" value="MITOCHONDRIAL IMPORT INNER MEMBRANE TRANSLOCASE SUBUNIT TIM16"/>
    <property type="match status" value="1"/>
</dbReference>
<evidence type="ECO:0000256" key="3">
    <source>
        <dbReference type="ARBA" id="ARBA00022448"/>
    </source>
</evidence>
<dbReference type="GO" id="GO:0030150">
    <property type="term" value="P:protein import into mitochondrial matrix"/>
    <property type="evidence" value="ECO:0007669"/>
    <property type="project" value="InterPro"/>
</dbReference>
<feature type="compositionally biased region" description="Basic and acidic residues" evidence="9">
    <location>
        <begin position="115"/>
        <end position="131"/>
    </location>
</feature>
<keyword evidence="8" id="KW-0472">Membrane</keyword>
<dbReference type="FunFam" id="1.10.287.110:FF:000006">
    <property type="entry name" value="Import inner membrane translocase subunit TIM16"/>
    <property type="match status" value="1"/>
</dbReference>
<evidence type="ECO:0000256" key="9">
    <source>
        <dbReference type="SAM" id="MobiDB-lite"/>
    </source>
</evidence>
<keyword evidence="4" id="KW-0999">Mitochondrion inner membrane</keyword>
<dbReference type="Pfam" id="PF03656">
    <property type="entry name" value="Pam16"/>
    <property type="match status" value="1"/>
</dbReference>
<dbReference type="GO" id="GO:0005744">
    <property type="term" value="C:TIM23 mitochondrial import inner membrane translocase complex"/>
    <property type="evidence" value="ECO:0007669"/>
    <property type="project" value="InterPro"/>
</dbReference>
<dbReference type="Gene3D" id="1.10.287.110">
    <property type="entry name" value="DnaJ domain"/>
    <property type="match status" value="1"/>
</dbReference>
<evidence type="ECO:0000256" key="2">
    <source>
        <dbReference type="ARBA" id="ARBA00008817"/>
    </source>
</evidence>
<evidence type="ECO:0000256" key="1">
    <source>
        <dbReference type="ARBA" id="ARBA00004637"/>
    </source>
</evidence>
<comment type="subcellular location">
    <subcellularLocation>
        <location evidence="1">Mitochondrion inner membrane</location>
        <topology evidence="1">Peripheral membrane protein</topology>
    </subcellularLocation>
</comment>
<gene>
    <name evidence="11" type="ORF">DBRI00130_LOCUS44934</name>
</gene>
<evidence type="ECO:0000256" key="8">
    <source>
        <dbReference type="ARBA" id="ARBA00023136"/>
    </source>
</evidence>
<feature type="region of interest" description="Disordered" evidence="9">
    <location>
        <begin position="115"/>
        <end position="141"/>
    </location>
</feature>
<feature type="chain" id="PRO_5030160982" description="Mitochondrial import inner membrane translocase subunit TIM16" evidence="10">
    <location>
        <begin position="31"/>
        <end position="141"/>
    </location>
</feature>
<sequence length="141" mass="15127">MAVGPIARMVAQAVILTASVLARALPAAYAQAVQNAKKGGAQAASGPAGSMLGKARISRDEALQVLNLTEGEVTVESIKKQYDKYFAANAIEKGGSFYLQSKIYRAKELLDEYEEDKKKEAEKGSESDASEKQQQSDGKQQ</sequence>
<keyword evidence="6" id="KW-0811">Translocation</keyword>
<protein>
    <recommendedName>
        <fullName evidence="12">Mitochondrial import inner membrane translocase subunit TIM16</fullName>
    </recommendedName>
</protein>
<evidence type="ECO:0000256" key="6">
    <source>
        <dbReference type="ARBA" id="ARBA00023010"/>
    </source>
</evidence>
<feature type="signal peptide" evidence="10">
    <location>
        <begin position="1"/>
        <end position="30"/>
    </location>
</feature>
<keyword evidence="7" id="KW-0496">Mitochondrion</keyword>
<dbReference type="PANTHER" id="PTHR12388">
    <property type="entry name" value="MITOCHONDRIA ASSOCIATED GRANULOCYTE MACROPHAGE CSF SIGNALING MOLECULE"/>
    <property type="match status" value="1"/>
</dbReference>
<comment type="similarity">
    <text evidence="2">Belongs to the TIM16/PAM16 family.</text>
</comment>
<evidence type="ECO:0000256" key="4">
    <source>
        <dbReference type="ARBA" id="ARBA00022792"/>
    </source>
</evidence>
<proteinExistence type="inferred from homology"/>
<keyword evidence="5" id="KW-0653">Protein transport</keyword>
<name>A0A6V2QTH1_9STRA</name>
<evidence type="ECO:0000256" key="5">
    <source>
        <dbReference type="ARBA" id="ARBA00022927"/>
    </source>
</evidence>
<keyword evidence="3" id="KW-0813">Transport</keyword>
<evidence type="ECO:0000313" key="11">
    <source>
        <dbReference type="EMBL" id="CAE4670873.1"/>
    </source>
</evidence>
<evidence type="ECO:0000256" key="10">
    <source>
        <dbReference type="SAM" id="SignalP"/>
    </source>
</evidence>
<accession>A0A6V2QTH1</accession>
<dbReference type="EMBL" id="HBNS01062270">
    <property type="protein sequence ID" value="CAE4670873.1"/>
    <property type="molecule type" value="Transcribed_RNA"/>
</dbReference>
<dbReference type="AlphaFoldDB" id="A0A6V2QTH1"/>
<dbReference type="InterPro" id="IPR005341">
    <property type="entry name" value="Tim16"/>
</dbReference>